<dbReference type="InterPro" id="IPR011701">
    <property type="entry name" value="MFS"/>
</dbReference>
<protein>
    <submittedName>
        <fullName evidence="7">MFS transporter, FLVCR family, MFS-domain-containing protein 7</fullName>
    </submittedName>
</protein>
<evidence type="ECO:0000313" key="7">
    <source>
        <dbReference type="EMBL" id="GAX09694.1"/>
    </source>
</evidence>
<dbReference type="PANTHER" id="PTHR10924:SF6">
    <property type="entry name" value="SOLUTE CARRIER FAMILY 49 MEMBER A3"/>
    <property type="match status" value="1"/>
</dbReference>
<dbReference type="GO" id="GO:0016020">
    <property type="term" value="C:membrane"/>
    <property type="evidence" value="ECO:0007669"/>
    <property type="project" value="UniProtKB-SubCell"/>
</dbReference>
<evidence type="ECO:0000256" key="4">
    <source>
        <dbReference type="ARBA" id="ARBA00023136"/>
    </source>
</evidence>
<feature type="transmembrane region" description="Helical" evidence="5">
    <location>
        <begin position="465"/>
        <end position="482"/>
    </location>
</feature>
<keyword evidence="8" id="KW-1185">Reference proteome</keyword>
<dbReference type="AlphaFoldDB" id="A0A1Z5J6R0"/>
<evidence type="ECO:0000256" key="5">
    <source>
        <dbReference type="SAM" id="Phobius"/>
    </source>
</evidence>
<feature type="transmembrane region" description="Helical" evidence="5">
    <location>
        <begin position="355"/>
        <end position="373"/>
    </location>
</feature>
<evidence type="ECO:0000256" key="6">
    <source>
        <dbReference type="SAM" id="SignalP"/>
    </source>
</evidence>
<dbReference type="InParanoid" id="A0A1Z5J6R0"/>
<comment type="caution">
    <text evidence="7">The sequence shown here is derived from an EMBL/GenBank/DDBJ whole genome shotgun (WGS) entry which is preliminary data.</text>
</comment>
<feature type="transmembrane region" description="Helical" evidence="5">
    <location>
        <begin position="202"/>
        <end position="222"/>
    </location>
</feature>
<comment type="subcellular location">
    <subcellularLocation>
        <location evidence="1">Membrane</location>
        <topology evidence="1">Multi-pass membrane protein</topology>
    </subcellularLocation>
</comment>
<feature type="transmembrane region" description="Helical" evidence="5">
    <location>
        <begin position="234"/>
        <end position="254"/>
    </location>
</feature>
<dbReference type="PANTHER" id="PTHR10924">
    <property type="entry name" value="MAJOR FACILITATOR SUPERFAMILY PROTEIN-RELATED"/>
    <property type="match status" value="1"/>
</dbReference>
<evidence type="ECO:0000256" key="3">
    <source>
        <dbReference type="ARBA" id="ARBA00022989"/>
    </source>
</evidence>
<feature type="transmembrane region" description="Helical" evidence="5">
    <location>
        <begin position="325"/>
        <end position="349"/>
    </location>
</feature>
<proteinExistence type="predicted"/>
<sequence length="519" mass="56203">MRHKQVHLLTLATLLFDSHGFALNGKRKLVKFPRSKTNVPDFQRPSFAVNNPELDDITLQPRVYPQRWIQLGYLAALALLSDWICFSVAATPGIYEETFHHSAASIIDIFLFTNVASSFLVTDTVAKFGLQRVIQCAALLMTLGCWCRSGVSFLPFLEGNSLMSYSFFVAGTVLVGAAQPFFQCTPPLLSAKWFASSERATSTAIALNFNQIGIATAFLVGGMMATSPVGLENYFGLIAVLCTLVTGGTLLQFADDPPIPPSLSELEKKRKGEKEPPFLESVQTFFATRGFTHALVAFICSISITNVVGAFIDEVMKRGGITGQLQIDLAGAGFELAILVGGILIGGFVDRTREYKKVTMACLAFSSLFVIPLGLTEHAIGKEPLLLLLSLFGLGLTVGSIQPINAELAVDVTYPGDETAVESVQQIGGNLISALLVPIAEFAAHQDYELLPQIPWAASDIRGDSILLLIITLLTLGYYSLFDAPLRRTMADAEAPEETDDTAIPSILYTVPENDSFLT</sequence>
<feature type="signal peptide" evidence="6">
    <location>
        <begin position="1"/>
        <end position="22"/>
    </location>
</feature>
<evidence type="ECO:0000256" key="2">
    <source>
        <dbReference type="ARBA" id="ARBA00022692"/>
    </source>
</evidence>
<name>A0A1Z5J6R0_FISSO</name>
<feature type="transmembrane region" description="Helical" evidence="5">
    <location>
        <begin position="163"/>
        <end position="182"/>
    </location>
</feature>
<feature type="transmembrane region" description="Helical" evidence="5">
    <location>
        <begin position="68"/>
        <end position="90"/>
    </location>
</feature>
<keyword evidence="2 5" id="KW-0812">Transmembrane</keyword>
<reference evidence="7 8" key="1">
    <citation type="journal article" date="2015" name="Plant Cell">
        <title>Oil accumulation by the oleaginous diatom Fistulifera solaris as revealed by the genome and transcriptome.</title>
        <authorList>
            <person name="Tanaka T."/>
            <person name="Maeda Y."/>
            <person name="Veluchamy A."/>
            <person name="Tanaka M."/>
            <person name="Abida H."/>
            <person name="Marechal E."/>
            <person name="Bowler C."/>
            <person name="Muto M."/>
            <person name="Sunaga Y."/>
            <person name="Tanaka M."/>
            <person name="Yoshino T."/>
            <person name="Taniguchi T."/>
            <person name="Fukuda Y."/>
            <person name="Nemoto M."/>
            <person name="Matsumoto M."/>
            <person name="Wong P.S."/>
            <person name="Aburatani S."/>
            <person name="Fujibuchi W."/>
        </authorList>
    </citation>
    <scope>NUCLEOTIDE SEQUENCE [LARGE SCALE GENOMIC DNA]</scope>
    <source>
        <strain evidence="7 8">JPCC DA0580</strain>
    </source>
</reference>
<dbReference type="SUPFAM" id="SSF103473">
    <property type="entry name" value="MFS general substrate transporter"/>
    <property type="match status" value="1"/>
</dbReference>
<dbReference type="GO" id="GO:0022857">
    <property type="term" value="F:transmembrane transporter activity"/>
    <property type="evidence" value="ECO:0007669"/>
    <property type="project" value="InterPro"/>
</dbReference>
<dbReference type="OrthoDB" id="422206at2759"/>
<gene>
    <name evidence="7" type="ORF">FisN_19Lh161</name>
</gene>
<keyword evidence="6" id="KW-0732">Signal</keyword>
<feature type="transmembrane region" description="Helical" evidence="5">
    <location>
        <begin position="132"/>
        <end position="151"/>
    </location>
</feature>
<dbReference type="InterPro" id="IPR049680">
    <property type="entry name" value="FLVCR1-2_SLC49-like"/>
</dbReference>
<dbReference type="Gene3D" id="1.20.1250.20">
    <property type="entry name" value="MFS general substrate transporter like domains"/>
    <property type="match status" value="2"/>
</dbReference>
<feature type="transmembrane region" description="Helical" evidence="5">
    <location>
        <begin position="291"/>
        <end position="313"/>
    </location>
</feature>
<feature type="chain" id="PRO_5012216104" evidence="6">
    <location>
        <begin position="23"/>
        <end position="519"/>
    </location>
</feature>
<dbReference type="Pfam" id="PF07690">
    <property type="entry name" value="MFS_1"/>
    <property type="match status" value="1"/>
</dbReference>
<evidence type="ECO:0000256" key="1">
    <source>
        <dbReference type="ARBA" id="ARBA00004141"/>
    </source>
</evidence>
<accession>A0A1Z5J6R0</accession>
<keyword evidence="4 5" id="KW-0472">Membrane</keyword>
<keyword evidence="3 5" id="KW-1133">Transmembrane helix</keyword>
<dbReference type="InterPro" id="IPR036259">
    <property type="entry name" value="MFS_trans_sf"/>
</dbReference>
<evidence type="ECO:0000313" key="8">
    <source>
        <dbReference type="Proteomes" id="UP000198406"/>
    </source>
</evidence>
<dbReference type="EMBL" id="BDSP01000011">
    <property type="protein sequence ID" value="GAX09694.1"/>
    <property type="molecule type" value="Genomic_DNA"/>
</dbReference>
<feature type="transmembrane region" description="Helical" evidence="5">
    <location>
        <begin position="102"/>
        <end position="120"/>
    </location>
</feature>
<dbReference type="Proteomes" id="UP000198406">
    <property type="component" value="Unassembled WGS sequence"/>
</dbReference>
<organism evidence="7 8">
    <name type="scientific">Fistulifera solaris</name>
    <name type="common">Oleaginous diatom</name>
    <dbReference type="NCBI Taxonomy" id="1519565"/>
    <lineage>
        <taxon>Eukaryota</taxon>
        <taxon>Sar</taxon>
        <taxon>Stramenopiles</taxon>
        <taxon>Ochrophyta</taxon>
        <taxon>Bacillariophyta</taxon>
        <taxon>Bacillariophyceae</taxon>
        <taxon>Bacillariophycidae</taxon>
        <taxon>Naviculales</taxon>
        <taxon>Naviculaceae</taxon>
        <taxon>Fistulifera</taxon>
    </lineage>
</organism>